<dbReference type="GO" id="GO:0001786">
    <property type="term" value="F:phosphatidylserine binding"/>
    <property type="evidence" value="ECO:0007669"/>
    <property type="project" value="TreeGrafter"/>
</dbReference>
<dbReference type="Gene3D" id="2.60.40.150">
    <property type="entry name" value="C2 domain"/>
    <property type="match status" value="2"/>
</dbReference>
<sequence length="542" mass="60171">MGNEQFALTIICIVLVAVLLILFFYNSLNIISWMNAWITSNKEEKVGLTKLKGHYNANGYLVHSDSDIALDWSSGSFKRFDSVDIDFKTSIATTSLTNWQSETEIEEPDPIPPQPLRPAPVPTTTISNRIDIDAAAAEEPKLKEFVVAREPKFIIEDSISTTISPIPRPVSSVNMATLASQSSFPISLEPPPAAQSRSVSRTQSAPLKLSVLNQQLQQSSEPAKDSFDKTEINSSKASDETEVVAPGALKRAISCESVCSETSVALGDLEEYNVTGYLCIGLEYDSESWDFIVNVLEAKDLSGVAYNNGFLDTYVRVSLLPDKEATIQTKVYRSTSSPSYKERFLFTLNPREQMQRTLSLQLYVTDVLSHTLIGEGELRLTDVSLKQPVTTWVSLTDTGQKGTEFGEIMFSLSYLPTAERLTVVVVKARNLKIQPPSPMEVFVKVYLMQQNKKINKKKTSTKKGERCPIFNEAMMFSVPAHTLNSIQMRLTVAEMPSDDNVKDTPIGHVIVGGQASGRSLSHWNQMLTALRKPVAMWHSLRK</sequence>
<dbReference type="GO" id="GO:0070382">
    <property type="term" value="C:exocytic vesicle"/>
    <property type="evidence" value="ECO:0007669"/>
    <property type="project" value="TreeGrafter"/>
</dbReference>
<dbReference type="PANTHER" id="PTHR10024:SF252">
    <property type="entry name" value="SYNAPTOTAGMIN-12"/>
    <property type="match status" value="1"/>
</dbReference>
<dbReference type="PANTHER" id="PTHR10024">
    <property type="entry name" value="SYNAPTOTAGMIN"/>
    <property type="match status" value="1"/>
</dbReference>
<feature type="region of interest" description="Disordered" evidence="1">
    <location>
        <begin position="215"/>
        <end position="240"/>
    </location>
</feature>
<evidence type="ECO:0000313" key="4">
    <source>
        <dbReference type="EMBL" id="CAG9766093.1"/>
    </source>
</evidence>
<dbReference type="GO" id="GO:0048488">
    <property type="term" value="P:synaptic vesicle endocytosis"/>
    <property type="evidence" value="ECO:0007669"/>
    <property type="project" value="TreeGrafter"/>
</dbReference>
<dbReference type="GO" id="GO:0005544">
    <property type="term" value="F:calcium-dependent phospholipid binding"/>
    <property type="evidence" value="ECO:0007669"/>
    <property type="project" value="TreeGrafter"/>
</dbReference>
<dbReference type="GO" id="GO:0005509">
    <property type="term" value="F:calcium ion binding"/>
    <property type="evidence" value="ECO:0007669"/>
    <property type="project" value="TreeGrafter"/>
</dbReference>
<accession>A0A9N9MLE5</accession>
<dbReference type="GO" id="GO:0098793">
    <property type="term" value="C:presynapse"/>
    <property type="evidence" value="ECO:0007669"/>
    <property type="project" value="GOC"/>
</dbReference>
<dbReference type="FunFam" id="2.60.40.150:FF:000294">
    <property type="entry name" value="Synaptotagmin 1-like Protein"/>
    <property type="match status" value="1"/>
</dbReference>
<proteinExistence type="predicted"/>
<evidence type="ECO:0000256" key="1">
    <source>
        <dbReference type="SAM" id="MobiDB-lite"/>
    </source>
</evidence>
<dbReference type="GO" id="GO:0005886">
    <property type="term" value="C:plasma membrane"/>
    <property type="evidence" value="ECO:0007669"/>
    <property type="project" value="TreeGrafter"/>
</dbReference>
<name>A0A9N9MLE5_9CUCU</name>
<dbReference type="Pfam" id="PF00168">
    <property type="entry name" value="C2"/>
    <property type="match status" value="2"/>
</dbReference>
<protein>
    <recommendedName>
        <fullName evidence="3">C2 domain-containing protein</fullName>
    </recommendedName>
</protein>
<dbReference type="GO" id="GO:0000149">
    <property type="term" value="F:SNARE binding"/>
    <property type="evidence" value="ECO:0007669"/>
    <property type="project" value="TreeGrafter"/>
</dbReference>
<organism evidence="4 5">
    <name type="scientific">Ceutorhynchus assimilis</name>
    <name type="common">cabbage seed weevil</name>
    <dbReference type="NCBI Taxonomy" id="467358"/>
    <lineage>
        <taxon>Eukaryota</taxon>
        <taxon>Metazoa</taxon>
        <taxon>Ecdysozoa</taxon>
        <taxon>Arthropoda</taxon>
        <taxon>Hexapoda</taxon>
        <taxon>Insecta</taxon>
        <taxon>Pterygota</taxon>
        <taxon>Neoptera</taxon>
        <taxon>Endopterygota</taxon>
        <taxon>Coleoptera</taxon>
        <taxon>Polyphaga</taxon>
        <taxon>Cucujiformia</taxon>
        <taxon>Curculionidae</taxon>
        <taxon>Ceutorhynchinae</taxon>
        <taxon>Ceutorhynchus</taxon>
    </lineage>
</organism>
<keyword evidence="2" id="KW-1133">Transmembrane helix</keyword>
<keyword evidence="5" id="KW-1185">Reference proteome</keyword>
<evidence type="ECO:0000313" key="5">
    <source>
        <dbReference type="Proteomes" id="UP001152799"/>
    </source>
</evidence>
<keyword evidence="2" id="KW-0472">Membrane</keyword>
<reference evidence="4" key="1">
    <citation type="submission" date="2022-01" db="EMBL/GenBank/DDBJ databases">
        <authorList>
            <person name="King R."/>
        </authorList>
    </citation>
    <scope>NUCLEOTIDE SEQUENCE</scope>
</reference>
<feature type="domain" description="C2" evidence="3">
    <location>
        <begin position="404"/>
        <end position="538"/>
    </location>
</feature>
<dbReference type="SUPFAM" id="SSF49562">
    <property type="entry name" value="C2 domain (Calcium/lipid-binding domain, CaLB)"/>
    <property type="match status" value="2"/>
</dbReference>
<dbReference type="OrthoDB" id="67700at2759"/>
<dbReference type="SMART" id="SM00239">
    <property type="entry name" value="C2"/>
    <property type="match status" value="2"/>
</dbReference>
<dbReference type="PROSITE" id="PS50004">
    <property type="entry name" value="C2"/>
    <property type="match status" value="2"/>
</dbReference>
<feature type="transmembrane region" description="Helical" evidence="2">
    <location>
        <begin position="6"/>
        <end position="25"/>
    </location>
</feature>
<gene>
    <name evidence="4" type="ORF">CEUTPL_LOCUS6684</name>
</gene>
<feature type="compositionally biased region" description="Basic and acidic residues" evidence="1">
    <location>
        <begin position="222"/>
        <end position="231"/>
    </location>
</feature>
<evidence type="ECO:0000256" key="2">
    <source>
        <dbReference type="SAM" id="Phobius"/>
    </source>
</evidence>
<dbReference type="InterPro" id="IPR000008">
    <property type="entry name" value="C2_dom"/>
</dbReference>
<keyword evidence="2" id="KW-0812">Transmembrane</keyword>
<dbReference type="GO" id="GO:0048791">
    <property type="term" value="P:calcium ion-regulated exocytosis of neurotransmitter"/>
    <property type="evidence" value="ECO:0007669"/>
    <property type="project" value="TreeGrafter"/>
</dbReference>
<dbReference type="EMBL" id="OU892279">
    <property type="protein sequence ID" value="CAG9766093.1"/>
    <property type="molecule type" value="Genomic_DNA"/>
</dbReference>
<dbReference type="Proteomes" id="UP001152799">
    <property type="component" value="Chromosome 3"/>
</dbReference>
<dbReference type="GO" id="GO:0030276">
    <property type="term" value="F:clathrin binding"/>
    <property type="evidence" value="ECO:0007669"/>
    <property type="project" value="TreeGrafter"/>
</dbReference>
<feature type="domain" description="C2" evidence="3">
    <location>
        <begin position="274"/>
        <end position="393"/>
    </location>
</feature>
<dbReference type="AlphaFoldDB" id="A0A9N9MLE5"/>
<dbReference type="InterPro" id="IPR035892">
    <property type="entry name" value="C2_domain_sf"/>
</dbReference>
<evidence type="ECO:0000259" key="3">
    <source>
        <dbReference type="PROSITE" id="PS50004"/>
    </source>
</evidence>